<sequence>MAIQSVASSLFFSALLLADANAFGVRHITERPATSLNLLPDQGSQLVAAYNALSESQRTEMARAPISVEKEVEARAVPGSTEESEKPHRTWGAGTISASKSLLSRIFQGPSVKHPLEHKDVCYYPMVGFRFIKGVNAALPTKSTASCAMPTKSQKEEEVYGWYSSSCKLDLFSEDVCHNPIN</sequence>
<feature type="signal peptide" evidence="2">
    <location>
        <begin position="1"/>
        <end position="22"/>
    </location>
</feature>
<dbReference type="EMBL" id="CAACVS010000141">
    <property type="protein sequence ID" value="VEU37778.1"/>
    <property type="molecule type" value="Genomic_DNA"/>
</dbReference>
<keyword evidence="2" id="KW-0732">Signal</keyword>
<evidence type="ECO:0000256" key="2">
    <source>
        <dbReference type="SAM" id="SignalP"/>
    </source>
</evidence>
<keyword evidence="5" id="KW-1185">Reference proteome</keyword>
<dbReference type="AlphaFoldDB" id="A0A448Z6Y3"/>
<gene>
    <name evidence="3" type="ORF">PSNMU_V1.4_AUG-EV-PASAV3_0033130</name>
    <name evidence="4" type="ORF">PSNMU_V1.4_AUG-EV-PASAV3_0045860</name>
</gene>
<evidence type="ECO:0000313" key="5">
    <source>
        <dbReference type="Proteomes" id="UP000291116"/>
    </source>
</evidence>
<name>A0A448Z6Y3_9STRA</name>
<dbReference type="OrthoDB" id="53144at2759"/>
<feature type="region of interest" description="Disordered" evidence="1">
    <location>
        <begin position="72"/>
        <end position="91"/>
    </location>
</feature>
<accession>A0A448Z6Y3</accession>
<dbReference type="EMBL" id="CAACVS010000092">
    <property type="protein sequence ID" value="VEU36527.1"/>
    <property type="molecule type" value="Genomic_DNA"/>
</dbReference>
<dbReference type="Proteomes" id="UP000291116">
    <property type="component" value="Unassembled WGS sequence"/>
</dbReference>
<feature type="chain" id="PRO_5036354099" evidence="2">
    <location>
        <begin position="23"/>
        <end position="182"/>
    </location>
</feature>
<evidence type="ECO:0000256" key="1">
    <source>
        <dbReference type="SAM" id="MobiDB-lite"/>
    </source>
</evidence>
<organism evidence="4 5">
    <name type="scientific">Pseudo-nitzschia multistriata</name>
    <dbReference type="NCBI Taxonomy" id="183589"/>
    <lineage>
        <taxon>Eukaryota</taxon>
        <taxon>Sar</taxon>
        <taxon>Stramenopiles</taxon>
        <taxon>Ochrophyta</taxon>
        <taxon>Bacillariophyta</taxon>
        <taxon>Bacillariophyceae</taxon>
        <taxon>Bacillariophycidae</taxon>
        <taxon>Bacillariales</taxon>
        <taxon>Bacillariaceae</taxon>
        <taxon>Pseudo-nitzschia</taxon>
    </lineage>
</organism>
<protein>
    <submittedName>
        <fullName evidence="4">Uncharacterized protein</fullName>
    </submittedName>
</protein>
<reference evidence="4 5" key="1">
    <citation type="submission" date="2019-01" db="EMBL/GenBank/DDBJ databases">
        <authorList>
            <person name="Ferrante I. M."/>
        </authorList>
    </citation>
    <scope>NUCLEOTIDE SEQUENCE [LARGE SCALE GENOMIC DNA]</scope>
    <source>
        <strain evidence="4 5">B856</strain>
    </source>
</reference>
<evidence type="ECO:0000313" key="3">
    <source>
        <dbReference type="EMBL" id="VEU36527.1"/>
    </source>
</evidence>
<evidence type="ECO:0000313" key="4">
    <source>
        <dbReference type="EMBL" id="VEU37778.1"/>
    </source>
</evidence>
<proteinExistence type="predicted"/>